<feature type="domain" description="Smf/DprA SLOG" evidence="2">
    <location>
        <begin position="82"/>
        <end position="289"/>
    </location>
</feature>
<dbReference type="HOGENOM" id="CLU_029601_0_3_10"/>
<gene>
    <name evidence="4" type="ordered locus">Aasi_1230</name>
</gene>
<dbReference type="SUPFAM" id="SSF102405">
    <property type="entry name" value="MCP/YpsA-like"/>
    <property type="match status" value="1"/>
</dbReference>
<keyword evidence="5" id="KW-1185">Reference proteome</keyword>
<dbReference type="InterPro" id="IPR010994">
    <property type="entry name" value="RuvA_2-like"/>
</dbReference>
<evidence type="ECO:0000313" key="5">
    <source>
        <dbReference type="Proteomes" id="UP000001227"/>
    </source>
</evidence>
<feature type="domain" description="DprA winged helix" evidence="3">
    <location>
        <begin position="323"/>
        <end position="367"/>
    </location>
</feature>
<dbReference type="InterPro" id="IPR003488">
    <property type="entry name" value="DprA"/>
</dbReference>
<sequence>MHEQEKIYQLALSLIKGIGFNTWKRIIEKFKTAQAIFQASKTSLTGNLPGIPLSIIQAILAKDTLSIAEKLVGAHQKNGIQVLSFFDESYPLRLKHIATPSSFLFCQGNMNFSMSKVISIVGTRKATPYGKSFVEKFIAGLREYEEILVVSGLAYGIDLQAHKMCLRYGLSTVGVLAGGLDKIYPTAHKKVALDMLADGGLVSEIPIGSTLETFQFPQRNRIIAGLADATVVVEADYKSGAIITANFANAYNREVFAVPGNIDATYSAGCNHLIKTQQAHLLTSTDDLAYIMNWQKCSQPNNLINSHKEKLVGLSQVEQEIVQVLKLLQKEAYIDEISQQIQLSPSQVSSMLLQLELKNIVECLPGNKFKLVKF</sequence>
<name>B3ETK3_AMOA5</name>
<dbReference type="EMBL" id="CP001102">
    <property type="protein sequence ID" value="ACE06555.1"/>
    <property type="molecule type" value="Genomic_DNA"/>
</dbReference>
<dbReference type="SUPFAM" id="SSF47781">
    <property type="entry name" value="RuvA domain 2-like"/>
    <property type="match status" value="1"/>
</dbReference>
<dbReference type="Pfam" id="PF17782">
    <property type="entry name" value="WHD_DprA"/>
    <property type="match status" value="1"/>
</dbReference>
<protein>
    <submittedName>
        <fullName evidence="4">Uncharacterized protein</fullName>
    </submittedName>
</protein>
<dbReference type="PANTHER" id="PTHR43022:SF1">
    <property type="entry name" value="PROTEIN SMF"/>
    <property type="match status" value="1"/>
</dbReference>
<dbReference type="Gene3D" id="1.10.10.10">
    <property type="entry name" value="Winged helix-like DNA-binding domain superfamily/Winged helix DNA-binding domain"/>
    <property type="match status" value="1"/>
</dbReference>
<dbReference type="SUPFAM" id="SSF46785">
    <property type="entry name" value="Winged helix' DNA-binding domain"/>
    <property type="match status" value="1"/>
</dbReference>
<evidence type="ECO:0000259" key="2">
    <source>
        <dbReference type="Pfam" id="PF02481"/>
    </source>
</evidence>
<dbReference type="AlphaFoldDB" id="B3ETK3"/>
<dbReference type="Pfam" id="PF02481">
    <property type="entry name" value="DNA_processg_A"/>
    <property type="match status" value="1"/>
</dbReference>
<dbReference type="GO" id="GO:0009294">
    <property type="term" value="P:DNA-mediated transformation"/>
    <property type="evidence" value="ECO:0007669"/>
    <property type="project" value="InterPro"/>
</dbReference>
<dbReference type="OrthoDB" id="9785707at2"/>
<evidence type="ECO:0000256" key="1">
    <source>
        <dbReference type="ARBA" id="ARBA00006525"/>
    </source>
</evidence>
<dbReference type="STRING" id="452471.Aasi_1230"/>
<dbReference type="InterPro" id="IPR057666">
    <property type="entry name" value="DrpA_SLOG"/>
</dbReference>
<dbReference type="InterPro" id="IPR036390">
    <property type="entry name" value="WH_DNA-bd_sf"/>
</dbReference>
<dbReference type="RefSeq" id="WP_012473310.1">
    <property type="nucleotide sequence ID" value="NC_010830.1"/>
</dbReference>
<evidence type="ECO:0000259" key="3">
    <source>
        <dbReference type="Pfam" id="PF17782"/>
    </source>
</evidence>
<dbReference type="KEGG" id="aas:Aasi_1230"/>
<dbReference type="NCBIfam" id="TIGR00732">
    <property type="entry name" value="dprA"/>
    <property type="match status" value="1"/>
</dbReference>
<comment type="similarity">
    <text evidence="1">Belongs to the DprA/Smf family.</text>
</comment>
<proteinExistence type="inferred from homology"/>
<evidence type="ECO:0000313" key="4">
    <source>
        <dbReference type="EMBL" id="ACE06555.1"/>
    </source>
</evidence>
<reference evidence="4 5" key="1">
    <citation type="journal article" date="2010" name="J. Bacteriol.">
        <title>The genome of the amoeba symbiont 'Candidatus Amoebophilus asiaticus' reveals common mechanisms for host cell interaction among amoeba-associated bacteria.</title>
        <authorList>
            <person name="Schmitz-Esser S."/>
            <person name="Tischler P."/>
            <person name="Arnold R."/>
            <person name="Montanaro J."/>
            <person name="Wagner M."/>
            <person name="Rattei T."/>
            <person name="Horn M."/>
        </authorList>
    </citation>
    <scope>NUCLEOTIDE SEQUENCE [LARGE SCALE GENOMIC DNA]</scope>
    <source>
        <strain evidence="4 5">5a2</strain>
    </source>
</reference>
<dbReference type="PANTHER" id="PTHR43022">
    <property type="entry name" value="PROTEIN SMF"/>
    <property type="match status" value="1"/>
</dbReference>
<dbReference type="Proteomes" id="UP000001227">
    <property type="component" value="Chromosome"/>
</dbReference>
<dbReference type="eggNOG" id="COG0758">
    <property type="taxonomic scope" value="Bacteria"/>
</dbReference>
<organism evidence="4 5">
    <name type="scientific">Amoebophilus asiaticus (strain 5a2)</name>
    <dbReference type="NCBI Taxonomy" id="452471"/>
    <lineage>
        <taxon>Bacteria</taxon>
        <taxon>Pseudomonadati</taxon>
        <taxon>Bacteroidota</taxon>
        <taxon>Cytophagia</taxon>
        <taxon>Cytophagales</taxon>
        <taxon>Amoebophilaceae</taxon>
        <taxon>Candidatus Amoebophilus</taxon>
    </lineage>
</organism>
<dbReference type="InterPro" id="IPR036388">
    <property type="entry name" value="WH-like_DNA-bd_sf"/>
</dbReference>
<accession>B3ETK3</accession>
<dbReference type="InterPro" id="IPR041614">
    <property type="entry name" value="DprA_WH"/>
</dbReference>
<dbReference type="Gene3D" id="3.40.50.450">
    <property type="match status" value="1"/>
</dbReference>